<name>A0ABV0MIE5_9TELE</name>
<organism evidence="1 2">
    <name type="scientific">Goodea atripinnis</name>
    <dbReference type="NCBI Taxonomy" id="208336"/>
    <lineage>
        <taxon>Eukaryota</taxon>
        <taxon>Metazoa</taxon>
        <taxon>Chordata</taxon>
        <taxon>Craniata</taxon>
        <taxon>Vertebrata</taxon>
        <taxon>Euteleostomi</taxon>
        <taxon>Actinopterygii</taxon>
        <taxon>Neopterygii</taxon>
        <taxon>Teleostei</taxon>
        <taxon>Neoteleostei</taxon>
        <taxon>Acanthomorphata</taxon>
        <taxon>Ovalentaria</taxon>
        <taxon>Atherinomorphae</taxon>
        <taxon>Cyprinodontiformes</taxon>
        <taxon>Goodeidae</taxon>
        <taxon>Goodea</taxon>
    </lineage>
</organism>
<dbReference type="EMBL" id="JAHRIO010001307">
    <property type="protein sequence ID" value="MEQ2158871.1"/>
    <property type="molecule type" value="Genomic_DNA"/>
</dbReference>
<reference evidence="1 2" key="1">
    <citation type="submission" date="2021-06" db="EMBL/GenBank/DDBJ databases">
        <authorList>
            <person name="Palmer J.M."/>
        </authorList>
    </citation>
    <scope>NUCLEOTIDE SEQUENCE [LARGE SCALE GENOMIC DNA]</scope>
    <source>
        <strain evidence="1 2">GA_2019</strain>
        <tissue evidence="1">Muscle</tissue>
    </source>
</reference>
<protein>
    <submittedName>
        <fullName evidence="1">Uncharacterized protein</fullName>
    </submittedName>
</protein>
<sequence>MGRLDDAAKHKVVELRKAGLSFRKIKAVLELENIKVSAQAIYLYLREFQGRPPGRDRASAPLILLHVLGYAFLIVHRHRWHPQLQGLFFVCSLPGVKVPPLAAKGIQIHHKQSRILEEGVVCRTRFRSLALRCAAWALQ</sequence>
<evidence type="ECO:0000313" key="1">
    <source>
        <dbReference type="EMBL" id="MEQ2158871.1"/>
    </source>
</evidence>
<dbReference type="Proteomes" id="UP001476798">
    <property type="component" value="Unassembled WGS sequence"/>
</dbReference>
<comment type="caution">
    <text evidence="1">The sequence shown here is derived from an EMBL/GenBank/DDBJ whole genome shotgun (WGS) entry which is preliminary data.</text>
</comment>
<proteinExistence type="predicted"/>
<gene>
    <name evidence="1" type="ORF">GOODEAATRI_016698</name>
</gene>
<evidence type="ECO:0000313" key="2">
    <source>
        <dbReference type="Proteomes" id="UP001476798"/>
    </source>
</evidence>
<accession>A0ABV0MIE5</accession>
<keyword evidence="2" id="KW-1185">Reference proteome</keyword>